<evidence type="ECO:0000313" key="2">
    <source>
        <dbReference type="EMBL" id="KAK4510790.1"/>
    </source>
</evidence>
<evidence type="ECO:0000259" key="1">
    <source>
        <dbReference type="Pfam" id="PF20499"/>
    </source>
</evidence>
<name>A0AAN7D8B7_9FUNG</name>
<organism evidence="2 3">
    <name type="scientific">Mucor velutinosus</name>
    <dbReference type="NCBI Taxonomy" id="708070"/>
    <lineage>
        <taxon>Eukaryota</taxon>
        <taxon>Fungi</taxon>
        <taxon>Fungi incertae sedis</taxon>
        <taxon>Mucoromycota</taxon>
        <taxon>Mucoromycotina</taxon>
        <taxon>Mucoromycetes</taxon>
        <taxon>Mucorales</taxon>
        <taxon>Mucorineae</taxon>
        <taxon>Mucoraceae</taxon>
        <taxon>Mucor</taxon>
    </lineage>
</organism>
<dbReference type="Pfam" id="PF20499">
    <property type="entry name" value="DUF6729"/>
    <property type="match status" value="1"/>
</dbReference>
<dbReference type="AlphaFoldDB" id="A0AAN7D8B7"/>
<evidence type="ECO:0000313" key="3">
    <source>
        <dbReference type="Proteomes" id="UP001304243"/>
    </source>
</evidence>
<dbReference type="GeneID" id="89948909"/>
<dbReference type="PANTHER" id="PTHR24401:SF29">
    <property type="entry name" value="SI:CH211-243P7.3-RELATED"/>
    <property type="match status" value="1"/>
</dbReference>
<dbReference type="RefSeq" id="XP_064677456.1">
    <property type="nucleotide sequence ID" value="XM_064824520.1"/>
</dbReference>
<reference evidence="2 3" key="1">
    <citation type="submission" date="2022-11" db="EMBL/GenBank/DDBJ databases">
        <title>Mucor velutinosus strain NIH1002 WGS.</title>
        <authorList>
            <person name="Subramanian P."/>
            <person name="Mullikin J.C."/>
            <person name="Segre J.A."/>
            <person name="Zelazny A.M."/>
        </authorList>
    </citation>
    <scope>NUCLEOTIDE SEQUENCE [LARGE SCALE GENOMIC DNA]</scope>
    <source>
        <strain evidence="2 3">NIH1002</strain>
    </source>
</reference>
<comment type="caution">
    <text evidence="2">The sequence shown here is derived from an EMBL/GenBank/DDBJ whole genome shotgun (WGS) entry which is preliminary data.</text>
</comment>
<dbReference type="InterPro" id="IPR046616">
    <property type="entry name" value="DUF6729"/>
</dbReference>
<sequence length="218" mass="25481">MQIIVDVFHKENYEAEVNDTVQDLPLNTQHRDFFESLCARLHEDGRPVEYDRNTFWVEPVNPYFALLKKIPAKEEPSKRLYQPRVFLWLPHHLLPHRSKSLECPKCKSPLKSKGFNKGSHARRIVDLASCCFYLLSCRYECTVTGCKKPGFEDSWQSHDPIIMRQLPQELQMEFPAVLTSKEGVSKTVANLLRPCMQSSMGTQRFQKLLRELHVLRHD</sequence>
<protein>
    <recommendedName>
        <fullName evidence="1">DUF6729 domain-containing protein</fullName>
    </recommendedName>
</protein>
<dbReference type="Proteomes" id="UP001304243">
    <property type="component" value="Unassembled WGS sequence"/>
</dbReference>
<gene>
    <name evidence="2" type="ORF">ATC70_005223</name>
</gene>
<proteinExistence type="predicted"/>
<feature type="domain" description="DUF6729" evidence="1">
    <location>
        <begin position="67"/>
        <end position="213"/>
    </location>
</feature>
<dbReference type="EMBL" id="JASEJX010000033">
    <property type="protein sequence ID" value="KAK4510790.1"/>
    <property type="molecule type" value="Genomic_DNA"/>
</dbReference>
<accession>A0AAN7D8B7</accession>
<keyword evidence="3" id="KW-1185">Reference proteome</keyword>
<dbReference type="PANTHER" id="PTHR24401">
    <property type="entry name" value="SI:CH211-243P7.3-RELATED"/>
    <property type="match status" value="1"/>
</dbReference>